<keyword evidence="4" id="KW-1185">Reference proteome</keyword>
<feature type="signal peptide" evidence="2">
    <location>
        <begin position="1"/>
        <end position="18"/>
    </location>
</feature>
<evidence type="ECO:0000256" key="2">
    <source>
        <dbReference type="SAM" id="SignalP"/>
    </source>
</evidence>
<evidence type="ECO:0000313" key="3">
    <source>
        <dbReference type="EMBL" id="KAK2076818.1"/>
    </source>
</evidence>
<keyword evidence="2" id="KW-0732">Signal</keyword>
<sequence>MRSATLLLLFLAIAGAYCSQSTGRELLDTTQDIIDEAIDDIEDVSDYIVDLLAPAAESAFSSPPLPQNETDTTALRSAFSGRKLLSKLHNFAPAIEAAKAQAEAWKEDAEDAVNDLKESVTGRKLSSADGHFLSKFAPEIESAKAQAEAWKEDAQDAVNDLKESVTGRKLSSADGHFLSKFAPEIESAKAQAEAWKEDAQDAVDDLKESVTGRKLSTLNLKYKTIPEFAHAPEIEKTKKAFDAWSQSAQDAAEKWFKLSNGRKLQSLDDIDIDYKTTHYGDLDEFLAPKIEELKEAKDAAIAALKSKIVDPFGKKGRKLQSLDDIDIDYKTTHYGDLDEFLAPKIEELKDAKDAAIAALKSKLSDPFGKKGRKLQSLDEIDIDYKTTHYGDLDEFLAPKIEELKEAKDAAIAALKSKIVDPFGKHSRKLQSLDDIDIDYKTTHYGDLDEFLAPKIEELKEAKDAAIAALKSKIVDPFKN</sequence>
<organism evidence="3 4">
    <name type="scientific">Prototheca wickerhamii</name>
    <dbReference type="NCBI Taxonomy" id="3111"/>
    <lineage>
        <taxon>Eukaryota</taxon>
        <taxon>Viridiplantae</taxon>
        <taxon>Chlorophyta</taxon>
        <taxon>core chlorophytes</taxon>
        <taxon>Trebouxiophyceae</taxon>
        <taxon>Chlorellales</taxon>
        <taxon>Chlorellaceae</taxon>
        <taxon>Prototheca</taxon>
    </lineage>
</organism>
<proteinExistence type="predicted"/>
<evidence type="ECO:0000313" key="4">
    <source>
        <dbReference type="Proteomes" id="UP001255856"/>
    </source>
</evidence>
<comment type="caution">
    <text evidence="3">The sequence shown here is derived from an EMBL/GenBank/DDBJ whole genome shotgun (WGS) entry which is preliminary data.</text>
</comment>
<gene>
    <name evidence="3" type="ORF">QBZ16_005044</name>
</gene>
<protein>
    <submittedName>
        <fullName evidence="3">Uncharacterized protein</fullName>
    </submittedName>
</protein>
<feature type="chain" id="PRO_5042196511" evidence="2">
    <location>
        <begin position="19"/>
        <end position="479"/>
    </location>
</feature>
<reference evidence="3" key="1">
    <citation type="submission" date="2021-01" db="EMBL/GenBank/DDBJ databases">
        <authorList>
            <person name="Eckstrom K.M.E."/>
        </authorList>
    </citation>
    <scope>NUCLEOTIDE SEQUENCE</scope>
    <source>
        <strain evidence="3">UVCC 0001</strain>
    </source>
</reference>
<accession>A0AAD9MKQ9</accession>
<name>A0AAD9MKQ9_PROWI</name>
<keyword evidence="1" id="KW-0175">Coiled coil</keyword>
<dbReference type="EMBL" id="JASFZW010000008">
    <property type="protein sequence ID" value="KAK2076818.1"/>
    <property type="molecule type" value="Genomic_DNA"/>
</dbReference>
<feature type="coiled-coil region" evidence="1">
    <location>
        <begin position="95"/>
        <end position="160"/>
    </location>
</feature>
<evidence type="ECO:0000256" key="1">
    <source>
        <dbReference type="SAM" id="Coils"/>
    </source>
</evidence>
<dbReference type="AlphaFoldDB" id="A0AAD9MKQ9"/>
<dbReference type="Proteomes" id="UP001255856">
    <property type="component" value="Unassembled WGS sequence"/>
</dbReference>